<reference evidence="1 2" key="1">
    <citation type="submission" date="2022-08" db="EMBL/GenBank/DDBJ databases">
        <title>Proteogenomics of the novel Dehalobacterium formicoaceticum strain EZ94 highlights a key role of methyltransferases during anaerobic dichloromethane degradation.</title>
        <authorList>
            <person name="Wasmund K."/>
        </authorList>
    </citation>
    <scope>NUCLEOTIDE SEQUENCE [LARGE SCALE GENOMIC DNA]</scope>
    <source>
        <strain evidence="1 2">EZ94</strain>
    </source>
</reference>
<dbReference type="PANTHER" id="PTHR39179:SF1">
    <property type="entry name" value="SPORE COAT PROTEIN I"/>
    <property type="match status" value="1"/>
</dbReference>
<name>A0ABT1Y5A2_9FIRM</name>
<dbReference type="PANTHER" id="PTHR39179">
    <property type="entry name" value="SPORE COAT PROTEIN I"/>
    <property type="match status" value="1"/>
</dbReference>
<dbReference type="InterPro" id="IPR011009">
    <property type="entry name" value="Kinase-like_dom_sf"/>
</dbReference>
<dbReference type="InterPro" id="IPR047175">
    <property type="entry name" value="CotS-like"/>
</dbReference>
<evidence type="ECO:0000313" key="2">
    <source>
        <dbReference type="Proteomes" id="UP001524944"/>
    </source>
</evidence>
<dbReference type="SUPFAM" id="SSF56112">
    <property type="entry name" value="Protein kinase-like (PK-like)"/>
    <property type="match status" value="1"/>
</dbReference>
<accession>A0ABT1Y5A2</accession>
<organism evidence="1 2">
    <name type="scientific">Dehalobacterium formicoaceticum</name>
    <dbReference type="NCBI Taxonomy" id="51515"/>
    <lineage>
        <taxon>Bacteria</taxon>
        <taxon>Bacillati</taxon>
        <taxon>Bacillota</taxon>
        <taxon>Clostridia</taxon>
        <taxon>Eubacteriales</taxon>
        <taxon>Peptococcaceae</taxon>
        <taxon>Dehalobacterium</taxon>
    </lineage>
</organism>
<dbReference type="Gene3D" id="3.30.200.20">
    <property type="entry name" value="Phosphorylase Kinase, domain 1"/>
    <property type="match status" value="1"/>
</dbReference>
<proteinExistence type="predicted"/>
<dbReference type="Gene3D" id="3.90.1200.10">
    <property type="match status" value="1"/>
</dbReference>
<dbReference type="RefSeq" id="WP_257912990.1">
    <property type="nucleotide sequence ID" value="NZ_JANPWE010000003.1"/>
</dbReference>
<evidence type="ECO:0000313" key="1">
    <source>
        <dbReference type="EMBL" id="MCR6545320.1"/>
    </source>
</evidence>
<comment type="caution">
    <text evidence="1">The sequence shown here is derived from an EMBL/GenBank/DDBJ whole genome shotgun (WGS) entry which is preliminary data.</text>
</comment>
<keyword evidence="2" id="KW-1185">Reference proteome</keyword>
<protein>
    <submittedName>
        <fullName evidence="1">Uncharacterized protein</fullName>
    </submittedName>
</protein>
<dbReference type="Proteomes" id="UP001524944">
    <property type="component" value="Unassembled WGS sequence"/>
</dbReference>
<sequence length="351" mass="40893">MARKRRSLVKRETKLMQEFLDKGEILQEWDLSIKRMKKINNDYKIKTHKGEKILKIAFQEDRVMFMHLALEHLAGQGCFQGIPRLIPTKYGDFYVKSDLGIYYLTDWVGGKQGKRDELDQVLAFARYLGEIHLSAKFFHAVPPWAIRERWDDIAQGMTEKTSWAEENLNHLPPEVQTAWASYEIIAHKAANLLKLAGYPALVEAAKENKTFCHRRFEPGQGIIAKGVTHILHWEHCAYGVQVGDLVYFMQQVMPYFQWNQQIGEQIITSYHRTKHLSREEVMTLEAALMYPDTFVRFMKKCRLSKFPPDEFSKKFAQAHLEEQEKHRFIEAAFGGIRGKEGKSLPEDDEEA</sequence>
<gene>
    <name evidence="1" type="ORF">NVS47_07295</name>
</gene>
<dbReference type="EMBL" id="JANPWE010000003">
    <property type="protein sequence ID" value="MCR6545320.1"/>
    <property type="molecule type" value="Genomic_DNA"/>
</dbReference>